<gene>
    <name evidence="6" type="ORF">PYCCODRAFT_1428490</name>
</gene>
<reference evidence="6 7" key="1">
    <citation type="journal article" date="2015" name="Biotechnol. Biofuels">
        <title>Enhanced degradation of softwood versus hardwood by the white-rot fungus Pycnoporus coccineus.</title>
        <authorList>
            <person name="Couturier M."/>
            <person name="Navarro D."/>
            <person name="Chevret D."/>
            <person name="Henrissat B."/>
            <person name="Piumi F."/>
            <person name="Ruiz-Duenas F.J."/>
            <person name="Martinez A.T."/>
            <person name="Grigoriev I.V."/>
            <person name="Riley R."/>
            <person name="Lipzen A."/>
            <person name="Berrin J.G."/>
            <person name="Master E.R."/>
            <person name="Rosso M.N."/>
        </authorList>
    </citation>
    <scope>NUCLEOTIDE SEQUENCE [LARGE SCALE GENOMIC DNA]</scope>
    <source>
        <strain evidence="6 7">BRFM310</strain>
    </source>
</reference>
<dbReference type="InterPro" id="IPR045119">
    <property type="entry name" value="SUN1-5"/>
</dbReference>
<dbReference type="GO" id="GO:0034993">
    <property type="term" value="C:meiotic nuclear membrane microtubule tethering complex"/>
    <property type="evidence" value="ECO:0007669"/>
    <property type="project" value="TreeGrafter"/>
</dbReference>
<dbReference type="GO" id="GO:0043495">
    <property type="term" value="F:protein-membrane adaptor activity"/>
    <property type="evidence" value="ECO:0007669"/>
    <property type="project" value="TreeGrafter"/>
</dbReference>
<dbReference type="AlphaFoldDB" id="A0A1Y2I8K5"/>
<organism evidence="6 7">
    <name type="scientific">Trametes coccinea (strain BRFM310)</name>
    <name type="common">Pycnoporus coccineus</name>
    <dbReference type="NCBI Taxonomy" id="1353009"/>
    <lineage>
        <taxon>Eukaryota</taxon>
        <taxon>Fungi</taxon>
        <taxon>Dikarya</taxon>
        <taxon>Basidiomycota</taxon>
        <taxon>Agaricomycotina</taxon>
        <taxon>Agaricomycetes</taxon>
        <taxon>Polyporales</taxon>
        <taxon>Polyporaceae</taxon>
        <taxon>Trametes</taxon>
    </lineage>
</organism>
<evidence type="ECO:0000313" key="6">
    <source>
        <dbReference type="EMBL" id="OSC97455.1"/>
    </source>
</evidence>
<dbReference type="PROSITE" id="PS51469">
    <property type="entry name" value="SUN"/>
    <property type="match status" value="1"/>
</dbReference>
<dbReference type="EMBL" id="KZ084151">
    <property type="protein sequence ID" value="OSC97455.1"/>
    <property type="molecule type" value="Genomic_DNA"/>
</dbReference>
<evidence type="ECO:0000256" key="3">
    <source>
        <dbReference type="ARBA" id="ARBA00022989"/>
    </source>
</evidence>
<keyword evidence="4" id="KW-0472">Membrane</keyword>
<evidence type="ECO:0000313" key="7">
    <source>
        <dbReference type="Proteomes" id="UP000193067"/>
    </source>
</evidence>
<keyword evidence="2" id="KW-0812">Transmembrane</keyword>
<evidence type="ECO:0000259" key="5">
    <source>
        <dbReference type="PROSITE" id="PS51469"/>
    </source>
</evidence>
<dbReference type="PANTHER" id="PTHR12911:SF8">
    <property type="entry name" value="KLAROID PROTEIN-RELATED"/>
    <property type="match status" value="1"/>
</dbReference>
<proteinExistence type="predicted"/>
<sequence>MPAQRETDPFDSSRFDFEDTGTALAIGKSQPVSHSQLERAIRIALESTVQPHDFALASGGARIIPGLTSGTSSYHYVSNRPENVLTEGLDRDSCWLFDGGRGQVGIRLPNHSIAPTHIALDLNRLPYFYSDAPRRVVLWGMVDGDNNRRIYDSQLQDYRDSLRHLGDGPAQSLGYTFLALSEFEYDPVAPFPLQTHRVASAVVTSPISFGVLVLEVMSNWGGVRTGICRIRIHGTPRTSKA</sequence>
<dbReference type="Gene3D" id="2.60.120.260">
    <property type="entry name" value="Galactose-binding domain-like"/>
    <property type="match status" value="1"/>
</dbReference>
<evidence type="ECO:0000256" key="4">
    <source>
        <dbReference type="ARBA" id="ARBA00023136"/>
    </source>
</evidence>
<comment type="subcellular location">
    <subcellularLocation>
        <location evidence="1">Membrane</location>
    </subcellularLocation>
</comment>
<feature type="domain" description="SUN" evidence="5">
    <location>
        <begin position="12"/>
        <end position="237"/>
    </location>
</feature>
<dbReference type="STRING" id="1353009.A0A1Y2I8K5"/>
<evidence type="ECO:0000256" key="2">
    <source>
        <dbReference type="ARBA" id="ARBA00022692"/>
    </source>
</evidence>
<keyword evidence="3" id="KW-1133">Transmembrane helix</keyword>
<dbReference type="PANTHER" id="PTHR12911">
    <property type="entry name" value="SAD1/UNC-84-LIKE PROTEIN-RELATED"/>
    <property type="match status" value="1"/>
</dbReference>
<dbReference type="InterPro" id="IPR012919">
    <property type="entry name" value="SUN_dom"/>
</dbReference>
<protein>
    <recommendedName>
        <fullName evidence="5">SUN domain-containing protein</fullName>
    </recommendedName>
</protein>
<accession>A0A1Y2I8K5</accession>
<dbReference type="Proteomes" id="UP000193067">
    <property type="component" value="Unassembled WGS sequence"/>
</dbReference>
<name>A0A1Y2I8K5_TRAC3</name>
<dbReference type="OrthoDB" id="342281at2759"/>
<evidence type="ECO:0000256" key="1">
    <source>
        <dbReference type="ARBA" id="ARBA00004370"/>
    </source>
</evidence>
<keyword evidence="7" id="KW-1185">Reference proteome</keyword>